<evidence type="ECO:0000256" key="1">
    <source>
        <dbReference type="ARBA" id="ARBA00000098"/>
    </source>
</evidence>
<feature type="signal peptide" evidence="15">
    <location>
        <begin position="1"/>
        <end position="22"/>
    </location>
</feature>
<dbReference type="PROSITE" id="PS51257">
    <property type="entry name" value="PROKAR_LIPOPROTEIN"/>
    <property type="match status" value="1"/>
</dbReference>
<keyword evidence="7" id="KW-0645">Protease</keyword>
<evidence type="ECO:0000256" key="9">
    <source>
        <dbReference type="ARBA" id="ARBA00022801"/>
    </source>
</evidence>
<dbReference type="InterPro" id="IPR038502">
    <property type="entry name" value="M1_LTA-4_hydro/amino_C_sf"/>
</dbReference>
<dbReference type="Pfam" id="PF17900">
    <property type="entry name" value="Peptidase_M1_N"/>
    <property type="match status" value="1"/>
</dbReference>
<dbReference type="InterPro" id="IPR016024">
    <property type="entry name" value="ARM-type_fold"/>
</dbReference>
<dbReference type="PRINTS" id="PR00756">
    <property type="entry name" value="ALADIPTASE"/>
</dbReference>
<dbReference type="RefSeq" id="WP_170037462.1">
    <property type="nucleotide sequence ID" value="NZ_JABDTL010000002.1"/>
</dbReference>
<dbReference type="EC" id="3.4.11.2" evidence="4"/>
<dbReference type="InterPro" id="IPR049980">
    <property type="entry name" value="LTA4H_cat"/>
</dbReference>
<evidence type="ECO:0000256" key="14">
    <source>
        <dbReference type="PIRSR" id="PIRSR634015-3"/>
    </source>
</evidence>
<feature type="binding site" evidence="13">
    <location>
        <begin position="598"/>
        <end position="600"/>
    </location>
    <ligand>
        <name>a peptide</name>
        <dbReference type="ChEBI" id="CHEBI:60466"/>
    </ligand>
</feature>
<evidence type="ECO:0000256" key="13">
    <source>
        <dbReference type="PIRSR" id="PIRSR634015-2"/>
    </source>
</evidence>
<dbReference type="Pfam" id="PF01433">
    <property type="entry name" value="Peptidase_M1"/>
    <property type="match status" value="1"/>
</dbReference>
<evidence type="ECO:0000256" key="2">
    <source>
        <dbReference type="ARBA" id="ARBA00004496"/>
    </source>
</evidence>
<dbReference type="InterPro" id="IPR014782">
    <property type="entry name" value="Peptidase_M1_dom"/>
</dbReference>
<feature type="chain" id="PRO_5032678623" description="Aminopeptidase N" evidence="15">
    <location>
        <begin position="23"/>
        <end position="644"/>
    </location>
</feature>
<reference evidence="17 18" key="1">
    <citation type="submission" date="2020-08" db="EMBL/GenBank/DDBJ databases">
        <title>Genomic Encyclopedia of Type Strains, Phase IV (KMG-IV): sequencing the most valuable type-strain genomes for metagenomic binning, comparative biology and taxonomic classification.</title>
        <authorList>
            <person name="Goeker M."/>
        </authorList>
    </citation>
    <scope>NUCLEOTIDE SEQUENCE [LARGE SCALE GENOMIC DNA]</scope>
    <source>
        <strain evidence="17 18">DSM 29007</strain>
    </source>
</reference>
<comment type="caution">
    <text evidence="17">The sequence shown here is derived from an EMBL/GenBank/DDBJ whole genome shotgun (WGS) entry which is preliminary data.</text>
</comment>
<dbReference type="InterPro" id="IPR034015">
    <property type="entry name" value="M1_LTA4H"/>
</dbReference>
<comment type="catalytic activity">
    <reaction evidence="1">
        <text>Release of an N-terminal amino acid, Xaa-|-Yaa- from a peptide, amide or arylamide. Xaa is preferably Ala, but may be most amino acids including Pro (slow action). When a terminal hydrophobic residue is followed by a prolyl residue, the two may be released as an intact Xaa-Pro dipeptide.</text>
        <dbReference type="EC" id="3.4.11.2"/>
    </reaction>
</comment>
<gene>
    <name evidence="17" type="ORF">HNQ61_001133</name>
</gene>
<dbReference type="PANTHER" id="PTHR45726:SF3">
    <property type="entry name" value="LEUKOTRIENE A-4 HYDROLASE"/>
    <property type="match status" value="1"/>
</dbReference>
<keyword evidence="17" id="KW-0031">Aminopeptidase</keyword>
<dbReference type="GO" id="GO:0008237">
    <property type="term" value="F:metallopeptidase activity"/>
    <property type="evidence" value="ECO:0007669"/>
    <property type="project" value="UniProtKB-KW"/>
</dbReference>
<keyword evidence="6" id="KW-0963">Cytoplasm</keyword>
<dbReference type="Gene3D" id="2.60.40.1730">
    <property type="entry name" value="tricorn interacting facor f3 domain"/>
    <property type="match status" value="1"/>
</dbReference>
<name>A0A841GV76_9BACT</name>
<evidence type="ECO:0000256" key="6">
    <source>
        <dbReference type="ARBA" id="ARBA00022490"/>
    </source>
</evidence>
<evidence type="ECO:0000256" key="12">
    <source>
        <dbReference type="PIRSR" id="PIRSR634015-1"/>
    </source>
</evidence>
<dbReference type="Pfam" id="PF09127">
    <property type="entry name" value="Leuk-A4-hydro_C"/>
    <property type="match status" value="1"/>
</dbReference>
<keyword evidence="15" id="KW-0732">Signal</keyword>
<dbReference type="AlphaFoldDB" id="A0A841GV76"/>
<dbReference type="Gene3D" id="3.30.2010.30">
    <property type="match status" value="1"/>
</dbReference>
<feature type="active site" description="Proton acceptor" evidence="12">
    <location>
        <position position="337"/>
    </location>
</feature>
<dbReference type="SUPFAM" id="SSF48371">
    <property type="entry name" value="ARM repeat"/>
    <property type="match status" value="1"/>
</dbReference>
<feature type="binding site" evidence="13">
    <location>
        <begin position="307"/>
        <end position="312"/>
    </location>
    <ligand>
        <name>a peptide</name>
        <dbReference type="ChEBI" id="CHEBI:60466"/>
    </ligand>
</feature>
<feature type="domain" description="Peptidase M1 leukotriene A4 hydrolase/aminopeptidase C-terminal" evidence="16">
    <location>
        <begin position="504"/>
        <end position="643"/>
    </location>
</feature>
<dbReference type="Proteomes" id="UP000582837">
    <property type="component" value="Unassembled WGS sequence"/>
</dbReference>
<dbReference type="CDD" id="cd09599">
    <property type="entry name" value="M1_LTA4H"/>
    <property type="match status" value="1"/>
</dbReference>
<feature type="binding site" evidence="14">
    <location>
        <position position="336"/>
    </location>
    <ligand>
        <name>Zn(2+)</name>
        <dbReference type="ChEBI" id="CHEBI:29105"/>
        <note>catalytic</note>
    </ligand>
</feature>
<feature type="binding site" evidence="13">
    <location>
        <begin position="176"/>
        <end position="178"/>
    </location>
    <ligand>
        <name>a peptide</name>
        <dbReference type="ChEBI" id="CHEBI:60466"/>
    </ligand>
</feature>
<keyword evidence="11" id="KW-0482">Metalloprotease</keyword>
<dbReference type="EMBL" id="JACHIA010000002">
    <property type="protein sequence ID" value="MBB6069518.1"/>
    <property type="molecule type" value="Genomic_DNA"/>
</dbReference>
<dbReference type="GO" id="GO:0006508">
    <property type="term" value="P:proteolysis"/>
    <property type="evidence" value="ECO:0007669"/>
    <property type="project" value="UniProtKB-KW"/>
</dbReference>
<evidence type="ECO:0000256" key="8">
    <source>
        <dbReference type="ARBA" id="ARBA00022723"/>
    </source>
</evidence>
<dbReference type="PANTHER" id="PTHR45726">
    <property type="entry name" value="LEUKOTRIENE A-4 HYDROLASE"/>
    <property type="match status" value="1"/>
</dbReference>
<dbReference type="InterPro" id="IPR045357">
    <property type="entry name" value="Aminopeptidase_N-like_N"/>
</dbReference>
<protein>
    <recommendedName>
        <fullName evidence="5">Aminopeptidase N</fullName>
        <ecNumber evidence="4">3.4.11.2</ecNumber>
    </recommendedName>
</protein>
<dbReference type="InterPro" id="IPR027268">
    <property type="entry name" value="Peptidase_M4/M1_CTD_sf"/>
</dbReference>
<comment type="subcellular location">
    <subcellularLocation>
        <location evidence="2">Cytoplasm</location>
    </subcellularLocation>
</comment>
<keyword evidence="8 14" id="KW-0479">Metal-binding</keyword>
<evidence type="ECO:0000313" key="17">
    <source>
        <dbReference type="EMBL" id="MBB6069518.1"/>
    </source>
</evidence>
<dbReference type="SUPFAM" id="SSF55486">
    <property type="entry name" value="Metalloproteases ('zincins'), catalytic domain"/>
    <property type="match status" value="1"/>
</dbReference>
<evidence type="ECO:0000256" key="5">
    <source>
        <dbReference type="ARBA" id="ARBA00015611"/>
    </source>
</evidence>
<evidence type="ECO:0000256" key="15">
    <source>
        <dbReference type="SAM" id="SignalP"/>
    </source>
</evidence>
<dbReference type="Gene3D" id="1.10.390.10">
    <property type="entry name" value="Neutral Protease Domain 2"/>
    <property type="match status" value="1"/>
</dbReference>
<comment type="cofactor">
    <cofactor evidence="14">
        <name>Zn(2+)</name>
        <dbReference type="ChEBI" id="CHEBI:29105"/>
    </cofactor>
    <text evidence="14">Binds 1 zinc ion per subunit.</text>
</comment>
<dbReference type="FunFam" id="3.30.2010.30:FF:000001">
    <property type="entry name" value="Leukotriene A(4) hydrolase"/>
    <property type="match status" value="1"/>
</dbReference>
<evidence type="ECO:0000256" key="10">
    <source>
        <dbReference type="ARBA" id="ARBA00022833"/>
    </source>
</evidence>
<organism evidence="17 18">
    <name type="scientific">Longimicrobium terrae</name>
    <dbReference type="NCBI Taxonomy" id="1639882"/>
    <lineage>
        <taxon>Bacteria</taxon>
        <taxon>Pseudomonadati</taxon>
        <taxon>Gemmatimonadota</taxon>
        <taxon>Longimicrobiia</taxon>
        <taxon>Longimicrobiales</taxon>
        <taxon>Longimicrobiaceae</taxon>
        <taxon>Longimicrobium</taxon>
    </lineage>
</organism>
<feature type="binding site" evidence="14">
    <location>
        <position position="340"/>
    </location>
    <ligand>
        <name>Zn(2+)</name>
        <dbReference type="ChEBI" id="CHEBI:29105"/>
        <note>catalytic</note>
    </ligand>
</feature>
<keyword evidence="10 14" id="KW-0862">Zinc</keyword>
<evidence type="ECO:0000256" key="11">
    <source>
        <dbReference type="ARBA" id="ARBA00023049"/>
    </source>
</evidence>
<dbReference type="Gene3D" id="1.25.40.320">
    <property type="entry name" value="Peptidase M1, leukotriene A4 hydrolase/aminopeptidase C-terminal domain"/>
    <property type="match status" value="1"/>
</dbReference>
<dbReference type="SMART" id="SM01263">
    <property type="entry name" value="Leuk-A4-hydro_C"/>
    <property type="match status" value="1"/>
</dbReference>
<feature type="binding site" evidence="14">
    <location>
        <position position="359"/>
    </location>
    <ligand>
        <name>Zn(2+)</name>
        <dbReference type="ChEBI" id="CHEBI:29105"/>
        <note>catalytic</note>
    </ligand>
</feature>
<evidence type="ECO:0000259" key="16">
    <source>
        <dbReference type="SMART" id="SM01263"/>
    </source>
</evidence>
<evidence type="ECO:0000256" key="4">
    <source>
        <dbReference type="ARBA" id="ARBA00012564"/>
    </source>
</evidence>
<keyword evidence="9" id="KW-0378">Hydrolase</keyword>
<dbReference type="InterPro" id="IPR001930">
    <property type="entry name" value="Peptidase_M1"/>
</dbReference>
<evidence type="ECO:0000256" key="7">
    <source>
        <dbReference type="ARBA" id="ARBA00022670"/>
    </source>
</evidence>
<dbReference type="InterPro" id="IPR015211">
    <property type="entry name" value="Peptidase_M1_C"/>
</dbReference>
<proteinExistence type="inferred from homology"/>
<evidence type="ECO:0000313" key="18">
    <source>
        <dbReference type="Proteomes" id="UP000582837"/>
    </source>
</evidence>
<dbReference type="GO" id="GO:0005737">
    <property type="term" value="C:cytoplasm"/>
    <property type="evidence" value="ECO:0007669"/>
    <property type="project" value="UniProtKB-SubCell"/>
</dbReference>
<keyword evidence="18" id="KW-1185">Reference proteome</keyword>
<dbReference type="InterPro" id="IPR042097">
    <property type="entry name" value="Aminopeptidase_N-like_N_sf"/>
</dbReference>
<dbReference type="GO" id="GO:0016285">
    <property type="term" value="F:alanyl aminopeptidase activity"/>
    <property type="evidence" value="ECO:0007669"/>
    <property type="project" value="UniProtKB-EC"/>
</dbReference>
<evidence type="ECO:0000256" key="3">
    <source>
        <dbReference type="ARBA" id="ARBA00010136"/>
    </source>
</evidence>
<accession>A0A841GV76</accession>
<feature type="active site" description="Proton donor" evidence="12">
    <location>
        <position position="425"/>
    </location>
</feature>
<comment type="similarity">
    <text evidence="3">Belongs to the peptidase M1 family.</text>
</comment>
<dbReference type="SUPFAM" id="SSF63737">
    <property type="entry name" value="Leukotriene A4 hydrolase N-terminal domain"/>
    <property type="match status" value="1"/>
</dbReference>
<sequence>MNFRTSRPITAAALAGVLGACAPAVEPASAPSAASPAQAPAGAQTPMATLVRDVHSFAQPNEARVTHVALDLRADFAAKVISGTAALDVAAAPGADDIVLDTKGLTIRGVTGANGQPLRWALGTADSILGQPLTVQLPAGTRRIIVQYATSPSAGALQWLTPEQTAGKRHPYLFSQGQAILTRSWIPTQDSPGIRQTYEARIVVPAELKAVMSAEMLTPNGEPAEGGRAFRFKLDRAVPPYLIALGVGDLAFRELGPRTGVYTEPAMLERSAYELAELEKFVTAAEGLYGPYRWGRYDILMLPPSFPYGGMENPRLTFATPTILAGDRSLVSLVAHELAHSWSGNLVTNATWQDFWLNEGFTTYFENRIMEALYGPERAAMLANLGWQGLQDAVEAAGGDTGADTRLKIDLTGRDPDEGTTDIAYEKGAAFLRTIEQAVGRPRWDAYLRSYFDRNAFQPMTTEQLLADIRANLIRGDAALEQRIGLDQWAYQPGVPTNAVVPHSGAFAAVEAQAQAFDRGTPAAQLQTSGWSTQEWQHFLGALPQTMTAARLADLDRAFGLSRQGNSEILFAWLQMAVRNRYQPAVPALEQFLTSQGRRKFVRPLFAALMEQGTWGQPLARRIYAVARPGYHPVTATSVDAIVR</sequence>
<dbReference type="GO" id="GO:0008270">
    <property type="term" value="F:zinc ion binding"/>
    <property type="evidence" value="ECO:0007669"/>
    <property type="project" value="InterPro"/>
</dbReference>